<sequence length="259" mass="30495">MPDCDDCDRWFGSWNALNQHRRNSPRHAYCFDCEEEHYTWNRLERHYRESYDHNWCEICQADFDDEEDLDEHREDDHEQCPRCDAWLKDQAAYELHAEDKHWWCKPCDRFFNSGHNLEAHRNSSIHKTKDFKCPFCPRMAVSSSAMIAHLESGTCRSGITRAMIDDWAFNHHTGMYDCYFCSADFRYLQQLNQHLASPKHTKRDQKLYRCPGCRAETETLSGLVSHVERGGCGFRQTRMGGAAIDQLQVGLQRMAIRSS</sequence>
<dbReference type="InterPro" id="IPR013087">
    <property type="entry name" value="Znf_C2H2_type"/>
</dbReference>
<evidence type="ECO:0000313" key="7">
    <source>
        <dbReference type="EMBL" id="RSH93444.1"/>
    </source>
</evidence>
<evidence type="ECO:0000256" key="2">
    <source>
        <dbReference type="ARBA" id="ARBA00022737"/>
    </source>
</evidence>
<feature type="domain" description="C2H2-type" evidence="6">
    <location>
        <begin position="176"/>
        <end position="205"/>
    </location>
</feature>
<keyword evidence="8" id="KW-1185">Reference proteome</keyword>
<reference evidence="7 8" key="1">
    <citation type="submission" date="2018-11" db="EMBL/GenBank/DDBJ databases">
        <title>Genome sequence of Saitozyma podzolica DSM 27192.</title>
        <authorList>
            <person name="Aliyu H."/>
            <person name="Gorte O."/>
            <person name="Ochsenreither K."/>
        </authorList>
    </citation>
    <scope>NUCLEOTIDE SEQUENCE [LARGE SCALE GENOMIC DNA]</scope>
    <source>
        <strain evidence="7 8">DSM 27192</strain>
    </source>
</reference>
<evidence type="ECO:0000256" key="5">
    <source>
        <dbReference type="PROSITE-ProRule" id="PRU00042"/>
    </source>
</evidence>
<dbReference type="Pfam" id="PF12874">
    <property type="entry name" value="zf-met"/>
    <property type="match status" value="1"/>
</dbReference>
<protein>
    <recommendedName>
        <fullName evidence="6">C2H2-type domain-containing protein</fullName>
    </recommendedName>
</protein>
<evidence type="ECO:0000259" key="6">
    <source>
        <dbReference type="PROSITE" id="PS50157"/>
    </source>
</evidence>
<dbReference type="PROSITE" id="PS50157">
    <property type="entry name" value="ZINC_FINGER_C2H2_2"/>
    <property type="match status" value="2"/>
</dbReference>
<dbReference type="Proteomes" id="UP000279259">
    <property type="component" value="Unassembled WGS sequence"/>
</dbReference>
<dbReference type="STRING" id="1890683.A0A427YQQ3"/>
<organism evidence="7 8">
    <name type="scientific">Saitozyma podzolica</name>
    <dbReference type="NCBI Taxonomy" id="1890683"/>
    <lineage>
        <taxon>Eukaryota</taxon>
        <taxon>Fungi</taxon>
        <taxon>Dikarya</taxon>
        <taxon>Basidiomycota</taxon>
        <taxon>Agaricomycotina</taxon>
        <taxon>Tremellomycetes</taxon>
        <taxon>Tremellales</taxon>
        <taxon>Trimorphomycetaceae</taxon>
        <taxon>Saitozyma</taxon>
    </lineage>
</organism>
<feature type="domain" description="C2H2-type" evidence="6">
    <location>
        <begin position="102"/>
        <end position="131"/>
    </location>
</feature>
<dbReference type="PANTHER" id="PTHR24379:SF121">
    <property type="entry name" value="C2H2-TYPE DOMAIN-CONTAINING PROTEIN"/>
    <property type="match status" value="1"/>
</dbReference>
<dbReference type="InterPro" id="IPR022755">
    <property type="entry name" value="Znf_C2H2_jaz"/>
</dbReference>
<evidence type="ECO:0000256" key="3">
    <source>
        <dbReference type="ARBA" id="ARBA00022771"/>
    </source>
</evidence>
<dbReference type="SMART" id="SM00355">
    <property type="entry name" value="ZnF_C2H2"/>
    <property type="match status" value="8"/>
</dbReference>
<proteinExistence type="predicted"/>
<dbReference type="GO" id="GO:0008270">
    <property type="term" value="F:zinc ion binding"/>
    <property type="evidence" value="ECO:0007669"/>
    <property type="project" value="UniProtKB-KW"/>
</dbReference>
<dbReference type="SUPFAM" id="SSF57667">
    <property type="entry name" value="beta-beta-alpha zinc fingers"/>
    <property type="match status" value="2"/>
</dbReference>
<accession>A0A427YQQ3</accession>
<evidence type="ECO:0000313" key="8">
    <source>
        <dbReference type="Proteomes" id="UP000279259"/>
    </source>
</evidence>
<dbReference type="OrthoDB" id="2580327at2759"/>
<evidence type="ECO:0000256" key="1">
    <source>
        <dbReference type="ARBA" id="ARBA00022723"/>
    </source>
</evidence>
<dbReference type="AlphaFoldDB" id="A0A427YQQ3"/>
<dbReference type="PROSITE" id="PS00028">
    <property type="entry name" value="ZINC_FINGER_C2H2_1"/>
    <property type="match status" value="3"/>
</dbReference>
<gene>
    <name evidence="7" type="ORF">EHS25_007800</name>
</gene>
<dbReference type="Gene3D" id="3.30.160.60">
    <property type="entry name" value="Classic Zinc Finger"/>
    <property type="match status" value="2"/>
</dbReference>
<evidence type="ECO:0000256" key="4">
    <source>
        <dbReference type="ARBA" id="ARBA00022833"/>
    </source>
</evidence>
<keyword evidence="3 5" id="KW-0863">Zinc-finger</keyword>
<dbReference type="PANTHER" id="PTHR24379">
    <property type="entry name" value="KRAB AND ZINC FINGER DOMAIN-CONTAINING"/>
    <property type="match status" value="1"/>
</dbReference>
<dbReference type="InterPro" id="IPR036236">
    <property type="entry name" value="Znf_C2H2_sf"/>
</dbReference>
<dbReference type="Pfam" id="PF12171">
    <property type="entry name" value="zf-C2H2_jaz"/>
    <property type="match status" value="1"/>
</dbReference>
<keyword evidence="1" id="KW-0479">Metal-binding</keyword>
<keyword evidence="4" id="KW-0862">Zinc</keyword>
<keyword evidence="2" id="KW-0677">Repeat</keyword>
<dbReference type="EMBL" id="RSCD01000004">
    <property type="protein sequence ID" value="RSH93444.1"/>
    <property type="molecule type" value="Genomic_DNA"/>
</dbReference>
<comment type="caution">
    <text evidence="7">The sequence shown here is derived from an EMBL/GenBank/DDBJ whole genome shotgun (WGS) entry which is preliminary data.</text>
</comment>
<name>A0A427YQQ3_9TREE</name>